<proteinExistence type="predicted"/>
<dbReference type="EMBL" id="MK072484">
    <property type="protein sequence ID" value="AYV85827.1"/>
    <property type="molecule type" value="Genomic_DNA"/>
</dbReference>
<feature type="non-terminal residue" evidence="1">
    <location>
        <position position="1"/>
    </location>
</feature>
<reference evidence="1" key="1">
    <citation type="submission" date="2018-10" db="EMBL/GenBank/DDBJ databases">
        <title>Hidden diversity of soil giant viruses.</title>
        <authorList>
            <person name="Schulz F."/>
            <person name="Alteio L."/>
            <person name="Goudeau D."/>
            <person name="Ryan E.M."/>
            <person name="Malmstrom R.R."/>
            <person name="Blanchard J."/>
            <person name="Woyke T."/>
        </authorList>
    </citation>
    <scope>NUCLEOTIDE SEQUENCE</scope>
    <source>
        <strain evidence="1">SAV1</strain>
    </source>
</reference>
<evidence type="ECO:0000313" key="1">
    <source>
        <dbReference type="EMBL" id="AYV85827.1"/>
    </source>
</evidence>
<name>A0A3G5AF73_9VIRU</name>
<organism evidence="1">
    <name type="scientific">Satyrvirus sp</name>
    <dbReference type="NCBI Taxonomy" id="2487771"/>
    <lineage>
        <taxon>Viruses</taxon>
        <taxon>Varidnaviria</taxon>
        <taxon>Bamfordvirae</taxon>
        <taxon>Nucleocytoviricota</taxon>
        <taxon>Megaviricetes</taxon>
        <taxon>Imitervirales</taxon>
        <taxon>Mimiviridae</taxon>
        <taxon>Megamimivirinae</taxon>
    </lineage>
</organism>
<accession>A0A3G5AF73</accession>
<sequence>LEKYGGIAVDPYNIPLKIVPDDMLSNKFLLSFLEENSYGTRLSYRIIASVPGGTEHGNIGNNMGRVYVGNNFFKGIQRQTQSQTQSQTQIQTQTQNSEDIISYPTIFNDLYNILKSNYDGDRIKILDDYLLSQIDVMVYPSYYFNPNLSSAPKKLLNSAIIINLWKSVAQKIRNKTVLRRKYIVTPTSIVSKLNENPKDRLKNTNKI</sequence>
<gene>
    <name evidence="1" type="ORF">Satyrvirus48_1</name>
</gene>
<protein>
    <submittedName>
        <fullName evidence="1">Uncharacterized protein</fullName>
    </submittedName>
</protein>